<feature type="domain" description="HhH-GPD" evidence="3">
    <location>
        <begin position="76"/>
        <end position="151"/>
    </location>
</feature>
<dbReference type="GO" id="GO:0006285">
    <property type="term" value="P:base-excision repair, AP site formation"/>
    <property type="evidence" value="ECO:0007669"/>
    <property type="project" value="UniProtKB-ARBA"/>
</dbReference>
<reference evidence="5" key="1">
    <citation type="submission" date="2012-06" db="EMBL/GenBank/DDBJ databases">
        <title>The genome sequence of Coniosporium apollinis CBS 100218.</title>
        <authorList>
            <consortium name="The Broad Institute Genome Sequencing Platform"/>
            <person name="Cuomo C."/>
            <person name="Gorbushina A."/>
            <person name="Noack S."/>
            <person name="Walker B."/>
            <person name="Young S.K."/>
            <person name="Zeng Q."/>
            <person name="Gargeya S."/>
            <person name="Fitzgerald M."/>
            <person name="Haas B."/>
            <person name="Abouelleil A."/>
            <person name="Alvarado L."/>
            <person name="Arachchi H.M."/>
            <person name="Berlin A.M."/>
            <person name="Chapman S.B."/>
            <person name="Goldberg J."/>
            <person name="Griggs A."/>
            <person name="Gujja S."/>
            <person name="Hansen M."/>
            <person name="Howarth C."/>
            <person name="Imamovic A."/>
            <person name="Larimer J."/>
            <person name="McCowan C."/>
            <person name="Montmayeur A."/>
            <person name="Murphy C."/>
            <person name="Neiman D."/>
            <person name="Pearson M."/>
            <person name="Priest M."/>
            <person name="Roberts A."/>
            <person name="Saif S."/>
            <person name="Shea T."/>
            <person name="Sisk P."/>
            <person name="Sykes S."/>
            <person name="Wortman J."/>
            <person name="Nusbaum C."/>
            <person name="Birren B."/>
        </authorList>
    </citation>
    <scope>NUCLEOTIDE SEQUENCE [LARGE SCALE GENOMIC DNA]</scope>
    <source>
        <strain evidence="5">CBS 100218</strain>
    </source>
</reference>
<protein>
    <recommendedName>
        <fullName evidence="3">HhH-GPD domain-containing protein</fullName>
    </recommendedName>
</protein>
<evidence type="ECO:0000256" key="2">
    <source>
        <dbReference type="ARBA" id="ARBA00023242"/>
    </source>
</evidence>
<dbReference type="AlphaFoldDB" id="R7YST3"/>
<dbReference type="GeneID" id="19901533"/>
<dbReference type="GO" id="GO:0003824">
    <property type="term" value="F:catalytic activity"/>
    <property type="evidence" value="ECO:0007669"/>
    <property type="project" value="InterPro"/>
</dbReference>
<dbReference type="PANTHER" id="PTHR15074:SF0">
    <property type="entry name" value="METHYL-CPG-BINDING DOMAIN PROTEIN 4-LIKE PROTEIN"/>
    <property type="match status" value="1"/>
</dbReference>
<sequence length="322" mass="35895">MPSRTRLETLNLLSVRLQLVTTSKGGRPRIYSALKEQNERLKYLISIPVMHALSAPCFGLIQEELAYDPFRLLIAVTLLNKTKGTAAIPVFHYLTAAYPTPASLAAAPVSDVASRIRHLGLQNNRADTLIEFAKTWLAVPPARGKRYRTLHYPHRGAGTGIKATEILDDNDARLGAWEVAHLHGCGPYAMDSWRIFCRDVLRGVATGWDGEGAEGGFEPEWKRVLPKDKELRAFLRWMWLREGWAWDPGTGEKEVASMEMMRAAERGELVWDELGGLRMKGGAGKEGKMESMEEDVMAITTVLNVEEEEGKYSRVGQSDVSS</sequence>
<dbReference type="InterPro" id="IPR045138">
    <property type="entry name" value="MeCP2/MBD4"/>
</dbReference>
<keyword evidence="2" id="KW-0539">Nucleus</keyword>
<dbReference type="PANTHER" id="PTHR15074">
    <property type="entry name" value="METHYL-CPG-BINDING PROTEIN"/>
    <property type="match status" value="1"/>
</dbReference>
<name>R7YST3_CONA1</name>
<keyword evidence="5" id="KW-1185">Reference proteome</keyword>
<dbReference type="Proteomes" id="UP000016924">
    <property type="component" value="Unassembled WGS sequence"/>
</dbReference>
<dbReference type="STRING" id="1168221.R7YST3"/>
<evidence type="ECO:0000313" key="4">
    <source>
        <dbReference type="EMBL" id="EON64987.1"/>
    </source>
</evidence>
<proteinExistence type="predicted"/>
<dbReference type="SUPFAM" id="SSF48150">
    <property type="entry name" value="DNA-glycosylase"/>
    <property type="match status" value="1"/>
</dbReference>
<evidence type="ECO:0000256" key="1">
    <source>
        <dbReference type="ARBA" id="ARBA00004123"/>
    </source>
</evidence>
<dbReference type="InterPro" id="IPR011257">
    <property type="entry name" value="DNA_glycosylase"/>
</dbReference>
<organism evidence="4 5">
    <name type="scientific">Coniosporium apollinis (strain CBS 100218)</name>
    <name type="common">Rock-inhabiting black yeast</name>
    <dbReference type="NCBI Taxonomy" id="1168221"/>
    <lineage>
        <taxon>Eukaryota</taxon>
        <taxon>Fungi</taxon>
        <taxon>Dikarya</taxon>
        <taxon>Ascomycota</taxon>
        <taxon>Pezizomycotina</taxon>
        <taxon>Dothideomycetes</taxon>
        <taxon>Dothideomycetes incertae sedis</taxon>
        <taxon>Coniosporium</taxon>
    </lineage>
</organism>
<dbReference type="GO" id="GO:0003677">
    <property type="term" value="F:DNA binding"/>
    <property type="evidence" value="ECO:0007669"/>
    <property type="project" value="InterPro"/>
</dbReference>
<gene>
    <name evidence="4" type="ORF">W97_04222</name>
</gene>
<dbReference type="GO" id="GO:0005634">
    <property type="term" value="C:nucleus"/>
    <property type="evidence" value="ECO:0007669"/>
    <property type="project" value="UniProtKB-SubCell"/>
</dbReference>
<dbReference type="InterPro" id="IPR003265">
    <property type="entry name" value="HhH-GPD_domain"/>
</dbReference>
<evidence type="ECO:0000259" key="3">
    <source>
        <dbReference type="Pfam" id="PF00730"/>
    </source>
</evidence>
<dbReference type="Gene3D" id="1.10.340.30">
    <property type="entry name" value="Hypothetical protein, domain 2"/>
    <property type="match status" value="1"/>
</dbReference>
<accession>R7YST3</accession>
<dbReference type="eggNOG" id="KOG4161">
    <property type="taxonomic scope" value="Eukaryota"/>
</dbReference>
<dbReference type="Pfam" id="PF00730">
    <property type="entry name" value="HhH-GPD"/>
    <property type="match status" value="1"/>
</dbReference>
<evidence type="ECO:0000313" key="5">
    <source>
        <dbReference type="Proteomes" id="UP000016924"/>
    </source>
</evidence>
<comment type="subcellular location">
    <subcellularLocation>
        <location evidence="1">Nucleus</location>
    </subcellularLocation>
</comment>
<dbReference type="RefSeq" id="XP_007780304.1">
    <property type="nucleotide sequence ID" value="XM_007782114.1"/>
</dbReference>
<dbReference type="OrthoDB" id="10265068at2759"/>
<dbReference type="EMBL" id="JH767571">
    <property type="protein sequence ID" value="EON64987.1"/>
    <property type="molecule type" value="Genomic_DNA"/>
</dbReference>
<dbReference type="HOGENOM" id="CLU_053907_1_0_1"/>